<reference evidence="11 12" key="1">
    <citation type="submission" date="2019-08" db="EMBL/GenBank/DDBJ databases">
        <authorList>
            <person name="Lei W."/>
        </authorList>
    </citation>
    <scope>NUCLEOTIDE SEQUENCE [LARGE SCALE GENOMIC DNA]</scope>
    <source>
        <strain evidence="11 12">CCUG 58627</strain>
    </source>
</reference>
<dbReference type="InterPro" id="IPR036615">
    <property type="entry name" value="Mur_ligase_C_dom_sf"/>
</dbReference>
<keyword evidence="6 7" id="KW-0067">ATP-binding</keyword>
<dbReference type="InterPro" id="IPR004101">
    <property type="entry name" value="Mur_ligase_C"/>
</dbReference>
<evidence type="ECO:0000256" key="7">
    <source>
        <dbReference type="HAMAP-Rule" id="MF_00639"/>
    </source>
</evidence>
<evidence type="ECO:0000259" key="9">
    <source>
        <dbReference type="Pfam" id="PF02875"/>
    </source>
</evidence>
<evidence type="ECO:0000256" key="1">
    <source>
        <dbReference type="ARBA" id="ARBA00004496"/>
    </source>
</evidence>
<feature type="binding site" evidence="7">
    <location>
        <begin position="115"/>
        <end position="121"/>
    </location>
    <ligand>
        <name>ATP</name>
        <dbReference type="ChEBI" id="CHEBI:30616"/>
    </ligand>
</feature>
<evidence type="ECO:0000256" key="2">
    <source>
        <dbReference type="ARBA" id="ARBA00004752"/>
    </source>
</evidence>
<comment type="function">
    <text evidence="7 8">Cell wall formation. Catalyzes the addition of glutamate to the nucleotide precursor UDP-N-acetylmuramoyl-L-alanine (UMA).</text>
</comment>
<evidence type="ECO:0000256" key="3">
    <source>
        <dbReference type="ARBA" id="ARBA00022490"/>
    </source>
</evidence>
<comment type="pathway">
    <text evidence="2 7 8">Cell wall biogenesis; peptidoglycan biosynthesis.</text>
</comment>
<dbReference type="GO" id="GO:0071555">
    <property type="term" value="P:cell wall organization"/>
    <property type="evidence" value="ECO:0007669"/>
    <property type="project" value="UniProtKB-KW"/>
</dbReference>
<proteinExistence type="inferred from homology"/>
<dbReference type="Pfam" id="PF08245">
    <property type="entry name" value="Mur_ligase_M"/>
    <property type="match status" value="1"/>
</dbReference>
<evidence type="ECO:0000256" key="8">
    <source>
        <dbReference type="RuleBase" id="RU003664"/>
    </source>
</evidence>
<accession>A0A5C5UTD0</accession>
<dbReference type="PANTHER" id="PTHR43692:SF1">
    <property type="entry name" value="UDP-N-ACETYLMURAMOYLALANINE--D-GLUTAMATE LIGASE"/>
    <property type="match status" value="1"/>
</dbReference>
<dbReference type="EMBL" id="VOHM01000003">
    <property type="protein sequence ID" value="TWT28675.1"/>
    <property type="molecule type" value="Genomic_DNA"/>
</dbReference>
<feature type="domain" description="Mur ligase central" evidence="10">
    <location>
        <begin position="113"/>
        <end position="234"/>
    </location>
</feature>
<dbReference type="GO" id="GO:0008764">
    <property type="term" value="F:UDP-N-acetylmuramoylalanine-D-glutamate ligase activity"/>
    <property type="evidence" value="ECO:0007669"/>
    <property type="project" value="UniProtKB-UniRule"/>
</dbReference>
<gene>
    <name evidence="7" type="primary">murD</name>
    <name evidence="11" type="ORF">FRX94_01940</name>
</gene>
<dbReference type="InterPro" id="IPR005762">
    <property type="entry name" value="MurD"/>
</dbReference>
<keyword evidence="7 8" id="KW-0132">Cell division</keyword>
<evidence type="ECO:0000313" key="11">
    <source>
        <dbReference type="EMBL" id="TWT28675.1"/>
    </source>
</evidence>
<keyword evidence="12" id="KW-1185">Reference proteome</keyword>
<keyword evidence="7 8" id="KW-0573">Peptidoglycan synthesis</keyword>
<dbReference type="NCBIfam" id="TIGR01087">
    <property type="entry name" value="murD"/>
    <property type="match status" value="1"/>
</dbReference>
<dbReference type="GO" id="GO:0008360">
    <property type="term" value="P:regulation of cell shape"/>
    <property type="evidence" value="ECO:0007669"/>
    <property type="project" value="UniProtKB-KW"/>
</dbReference>
<feature type="domain" description="Mur ligase C-terminal" evidence="9">
    <location>
        <begin position="305"/>
        <end position="424"/>
    </location>
</feature>
<keyword evidence="7 8" id="KW-0961">Cell wall biogenesis/degradation</keyword>
<dbReference type="Pfam" id="PF02875">
    <property type="entry name" value="Mur_ligase_C"/>
    <property type="match status" value="1"/>
</dbReference>
<dbReference type="SUPFAM" id="SSF51984">
    <property type="entry name" value="MurCD N-terminal domain"/>
    <property type="match status" value="1"/>
</dbReference>
<dbReference type="InterPro" id="IPR036565">
    <property type="entry name" value="Mur-like_cat_sf"/>
</dbReference>
<evidence type="ECO:0000256" key="6">
    <source>
        <dbReference type="ARBA" id="ARBA00022840"/>
    </source>
</evidence>
<dbReference type="PANTHER" id="PTHR43692">
    <property type="entry name" value="UDP-N-ACETYLMURAMOYLALANINE--D-GLUTAMATE LIGASE"/>
    <property type="match status" value="1"/>
</dbReference>
<dbReference type="Proteomes" id="UP000320791">
    <property type="component" value="Unassembled WGS sequence"/>
</dbReference>
<dbReference type="InterPro" id="IPR013221">
    <property type="entry name" value="Mur_ligase_cen"/>
</dbReference>
<keyword evidence="7 8" id="KW-0133">Cell shape</keyword>
<evidence type="ECO:0000256" key="5">
    <source>
        <dbReference type="ARBA" id="ARBA00022741"/>
    </source>
</evidence>
<comment type="catalytic activity">
    <reaction evidence="7 8">
        <text>UDP-N-acetyl-alpha-D-muramoyl-L-alanine + D-glutamate + ATP = UDP-N-acetyl-alpha-D-muramoyl-L-alanyl-D-glutamate + ADP + phosphate + H(+)</text>
        <dbReference type="Rhea" id="RHEA:16429"/>
        <dbReference type="ChEBI" id="CHEBI:15378"/>
        <dbReference type="ChEBI" id="CHEBI:29986"/>
        <dbReference type="ChEBI" id="CHEBI:30616"/>
        <dbReference type="ChEBI" id="CHEBI:43474"/>
        <dbReference type="ChEBI" id="CHEBI:83898"/>
        <dbReference type="ChEBI" id="CHEBI:83900"/>
        <dbReference type="ChEBI" id="CHEBI:456216"/>
        <dbReference type="EC" id="6.3.2.9"/>
    </reaction>
</comment>
<protein>
    <recommendedName>
        <fullName evidence="7 8">UDP-N-acetylmuramoylalanine--D-glutamate ligase</fullName>
        <ecNumber evidence="7 8">6.3.2.9</ecNumber>
    </recommendedName>
    <alternativeName>
        <fullName evidence="7">D-glutamic acid-adding enzyme</fullName>
    </alternativeName>
    <alternativeName>
        <fullName evidence="7">UDP-N-acetylmuramoyl-L-alanyl-D-glutamate synthetase</fullName>
    </alternativeName>
</protein>
<evidence type="ECO:0000313" key="12">
    <source>
        <dbReference type="Proteomes" id="UP000320791"/>
    </source>
</evidence>
<dbReference type="Gene3D" id="3.40.1190.10">
    <property type="entry name" value="Mur-like, catalytic domain"/>
    <property type="match status" value="1"/>
</dbReference>
<name>A0A5C5UTD0_9CORY</name>
<keyword evidence="3 7" id="KW-0963">Cytoplasm</keyword>
<keyword evidence="5 7" id="KW-0547">Nucleotide-binding</keyword>
<dbReference type="GO" id="GO:0005524">
    <property type="term" value="F:ATP binding"/>
    <property type="evidence" value="ECO:0007669"/>
    <property type="project" value="UniProtKB-UniRule"/>
</dbReference>
<dbReference type="UniPathway" id="UPA00219"/>
<dbReference type="HAMAP" id="MF_00639">
    <property type="entry name" value="MurD"/>
    <property type="match status" value="1"/>
</dbReference>
<sequence length="450" mass="46242">MIIDGHVLVAGAGVSGAGCARMLVDLGVQVTVVDDDETARFRVSEATGAANVSRDAVRWQDYTCVVTSPGWRPDTPLLIDAAANGLPVIGDVELAWRLDRDGVFGPPRTWMVVTGTNGKTTTTAMLAEMMRRGPQRAAAVGNIGVAIGDALTANPRIDVLVAELSSFQLHWSEQLRPDVGCVLNLAHDHIDWHGSFDAYAEAKMKALRGGTAIIGVDDPEVVARAGAGCIGFTLGEPAAGQVGVVDGYLVDRAFDGGRLAPVAGISPPGSAGVLDALAAAAMARSQGIPPESIAQALSSFQVSGHRGQVVFHSGGVSYIDNSKATNPHAADAALEGHESVVWIAGGQLKGADILPVIRKHAGRLKAALLLGVDRGLIAAALATINPEIPVVITDSTDPEQAMAELVAAARRIAAPGDVVLLAPAAASLDMYSGMSQRGTIFAQAAAGSST</sequence>
<keyword evidence="4 7" id="KW-0436">Ligase</keyword>
<dbReference type="Pfam" id="PF21799">
    <property type="entry name" value="MurD-like_N"/>
    <property type="match status" value="1"/>
</dbReference>
<evidence type="ECO:0000259" key="10">
    <source>
        <dbReference type="Pfam" id="PF08245"/>
    </source>
</evidence>
<dbReference type="SUPFAM" id="SSF53244">
    <property type="entry name" value="MurD-like peptide ligases, peptide-binding domain"/>
    <property type="match status" value="1"/>
</dbReference>
<dbReference type="OrthoDB" id="9809796at2"/>
<dbReference type="GO" id="GO:0005737">
    <property type="term" value="C:cytoplasm"/>
    <property type="evidence" value="ECO:0007669"/>
    <property type="project" value="UniProtKB-SubCell"/>
</dbReference>
<comment type="subcellular location">
    <subcellularLocation>
        <location evidence="1 7 8">Cytoplasm</location>
    </subcellularLocation>
</comment>
<keyword evidence="7 8" id="KW-0131">Cell cycle</keyword>
<dbReference type="Gene3D" id="3.40.50.720">
    <property type="entry name" value="NAD(P)-binding Rossmann-like Domain"/>
    <property type="match status" value="1"/>
</dbReference>
<dbReference type="RefSeq" id="WP_146323436.1">
    <property type="nucleotide sequence ID" value="NZ_BAABLR010000027.1"/>
</dbReference>
<comment type="similarity">
    <text evidence="7">Belongs to the MurCDEF family.</text>
</comment>
<dbReference type="GO" id="GO:0009252">
    <property type="term" value="P:peptidoglycan biosynthetic process"/>
    <property type="evidence" value="ECO:0007669"/>
    <property type="project" value="UniProtKB-UniRule"/>
</dbReference>
<dbReference type="GO" id="GO:0051301">
    <property type="term" value="P:cell division"/>
    <property type="evidence" value="ECO:0007669"/>
    <property type="project" value="UniProtKB-KW"/>
</dbReference>
<dbReference type="SUPFAM" id="SSF53623">
    <property type="entry name" value="MurD-like peptide ligases, catalytic domain"/>
    <property type="match status" value="1"/>
</dbReference>
<dbReference type="Gene3D" id="3.90.190.20">
    <property type="entry name" value="Mur ligase, C-terminal domain"/>
    <property type="match status" value="1"/>
</dbReference>
<dbReference type="AlphaFoldDB" id="A0A5C5UTD0"/>
<comment type="caution">
    <text evidence="11">The sequence shown here is derived from an EMBL/GenBank/DDBJ whole genome shotgun (WGS) entry which is preliminary data.</text>
</comment>
<dbReference type="EC" id="6.3.2.9" evidence="7 8"/>
<organism evidence="11 12">
    <name type="scientific">Corynebacterium canis</name>
    <dbReference type="NCBI Taxonomy" id="679663"/>
    <lineage>
        <taxon>Bacteria</taxon>
        <taxon>Bacillati</taxon>
        <taxon>Actinomycetota</taxon>
        <taxon>Actinomycetes</taxon>
        <taxon>Mycobacteriales</taxon>
        <taxon>Corynebacteriaceae</taxon>
        <taxon>Corynebacterium</taxon>
    </lineage>
</organism>
<evidence type="ECO:0000256" key="4">
    <source>
        <dbReference type="ARBA" id="ARBA00022598"/>
    </source>
</evidence>